<dbReference type="EMBL" id="CP073721">
    <property type="protein sequence ID" value="UWZ37869.1"/>
    <property type="molecule type" value="Genomic_DNA"/>
</dbReference>
<organism evidence="1 2">
    <name type="scientific">Dactylosporangium roseum</name>
    <dbReference type="NCBI Taxonomy" id="47989"/>
    <lineage>
        <taxon>Bacteria</taxon>
        <taxon>Bacillati</taxon>
        <taxon>Actinomycetota</taxon>
        <taxon>Actinomycetes</taxon>
        <taxon>Micromonosporales</taxon>
        <taxon>Micromonosporaceae</taxon>
        <taxon>Dactylosporangium</taxon>
    </lineage>
</organism>
<dbReference type="Proteomes" id="UP001058271">
    <property type="component" value="Chromosome"/>
</dbReference>
<proteinExistence type="predicted"/>
<protein>
    <submittedName>
        <fullName evidence="1">Mu-like prophage major head subunit gpT family protein</fullName>
    </submittedName>
</protein>
<name>A0ABY5Z739_9ACTN</name>
<dbReference type="RefSeq" id="WP_260727233.1">
    <property type="nucleotide sequence ID" value="NZ_BAAABS010000033.1"/>
</dbReference>
<gene>
    <name evidence="1" type="ORF">Drose_06230</name>
</gene>
<evidence type="ECO:0000313" key="1">
    <source>
        <dbReference type="EMBL" id="UWZ37869.1"/>
    </source>
</evidence>
<evidence type="ECO:0000313" key="2">
    <source>
        <dbReference type="Proteomes" id="UP001058271"/>
    </source>
</evidence>
<dbReference type="Pfam" id="PF25209">
    <property type="entry name" value="Phage_capsid_4"/>
    <property type="match status" value="1"/>
</dbReference>
<sequence>MTTNTLFSTAIAAMDAEAASFGALFGDQQAVAARRLELKPELLLEAERFLDQIKTGRRRLSAFQEAMSSSDFPLYLADSLDRQLYGAYTASTPTWRNYVRAATVNDFRKVKRFATSGVRGILTEVKELEEHKRRAQTEAKYEYAVKKYEAGFALSWEMMINDDLDMFLRLPRDLADSATDSEERFAATLFADATGPNATYYSTGNGNLMTGNPPLTRSNLQLAITTLMQRTDDNNNPIEIDAVELVVGPGLTLTAREILDAKEYRAVAANGDVTVIAGNGVAGNLRVNTNKWIPSVVTGGNAATSWWLFANPNSGRPALEIGHLRGYEAPALYEKLPDMRRIGGGEVPWSFNHEAAEKKIVHVFGGSFIDTRMTIASNGSGV</sequence>
<reference evidence="1" key="1">
    <citation type="submission" date="2021-04" db="EMBL/GenBank/DDBJ databases">
        <title>Biosynthetic gene clusters of Dactylosporangioum roseum.</title>
        <authorList>
            <person name="Hartkoorn R.C."/>
            <person name="Beaudoing E."/>
            <person name="Hot D."/>
            <person name="Moureu S."/>
        </authorList>
    </citation>
    <scope>NUCLEOTIDE SEQUENCE</scope>
    <source>
        <strain evidence="1">NRRL B-16295</strain>
    </source>
</reference>
<keyword evidence="2" id="KW-1185">Reference proteome</keyword>
<accession>A0ABY5Z739</accession>